<dbReference type="EMBL" id="AP025591">
    <property type="protein sequence ID" value="BDG04337.1"/>
    <property type="molecule type" value="Genomic_DNA"/>
</dbReference>
<protein>
    <recommendedName>
        <fullName evidence="3">Type II secretion system protein J</fullName>
    </recommendedName>
</protein>
<reference evidence="12" key="1">
    <citation type="journal article" date="2022" name="Int. J. Syst. Evol. Microbiol.">
        <title>Anaeromyxobacter oryzae sp. nov., Anaeromyxobacter diazotrophicus sp. nov. and Anaeromyxobacter paludicola sp. nov., isolated from paddy soils.</title>
        <authorList>
            <person name="Itoh H."/>
            <person name="Xu Z."/>
            <person name="Mise K."/>
            <person name="Masuda Y."/>
            <person name="Ushijima N."/>
            <person name="Hayakawa C."/>
            <person name="Shiratori Y."/>
            <person name="Senoo K."/>
        </authorList>
    </citation>
    <scope>NUCLEOTIDE SEQUENCE [LARGE SCALE GENOMIC DNA]</scope>
    <source>
        <strain evidence="12">Red232</strain>
    </source>
</reference>
<dbReference type="SUPFAM" id="SSF54523">
    <property type="entry name" value="Pili subunits"/>
    <property type="match status" value="1"/>
</dbReference>
<dbReference type="Pfam" id="PF07963">
    <property type="entry name" value="N_methyl"/>
    <property type="match status" value="1"/>
</dbReference>
<name>A0ABM7WXZ8_9BACT</name>
<dbReference type="Pfam" id="PF11612">
    <property type="entry name" value="T2SSJ"/>
    <property type="match status" value="1"/>
</dbReference>
<dbReference type="PANTHER" id="PTHR39583">
    <property type="entry name" value="TYPE II SECRETION SYSTEM PROTEIN J-RELATED"/>
    <property type="match status" value="1"/>
</dbReference>
<keyword evidence="7 10" id="KW-0812">Transmembrane</keyword>
<keyword evidence="12" id="KW-1185">Reference proteome</keyword>
<gene>
    <name evidence="11" type="ORF">AMOR_33330</name>
</gene>
<keyword evidence="5" id="KW-0488">Methylation</keyword>
<evidence type="ECO:0000256" key="6">
    <source>
        <dbReference type="ARBA" id="ARBA00022519"/>
    </source>
</evidence>
<evidence type="ECO:0000256" key="2">
    <source>
        <dbReference type="ARBA" id="ARBA00011084"/>
    </source>
</evidence>
<evidence type="ECO:0000256" key="3">
    <source>
        <dbReference type="ARBA" id="ARBA00021539"/>
    </source>
</evidence>
<evidence type="ECO:0000256" key="8">
    <source>
        <dbReference type="ARBA" id="ARBA00022989"/>
    </source>
</evidence>
<evidence type="ECO:0000256" key="4">
    <source>
        <dbReference type="ARBA" id="ARBA00022475"/>
    </source>
</evidence>
<feature type="transmembrane region" description="Helical" evidence="10">
    <location>
        <begin position="12"/>
        <end position="35"/>
    </location>
</feature>
<dbReference type="InterPro" id="IPR051621">
    <property type="entry name" value="T2SS_protein_J"/>
</dbReference>
<evidence type="ECO:0000256" key="1">
    <source>
        <dbReference type="ARBA" id="ARBA00004377"/>
    </source>
</evidence>
<keyword evidence="6" id="KW-0997">Cell inner membrane</keyword>
<evidence type="ECO:0000256" key="10">
    <source>
        <dbReference type="SAM" id="Phobius"/>
    </source>
</evidence>
<proteinExistence type="inferred from homology"/>
<dbReference type="InterPro" id="IPR010055">
    <property type="entry name" value="T2SS_protein-GspJ"/>
</dbReference>
<dbReference type="NCBIfam" id="TIGR02532">
    <property type="entry name" value="IV_pilin_GFxxxE"/>
    <property type="match status" value="1"/>
</dbReference>
<evidence type="ECO:0000313" key="12">
    <source>
        <dbReference type="Proteomes" id="UP001162891"/>
    </source>
</evidence>
<dbReference type="PANTHER" id="PTHR39583:SF2">
    <property type="entry name" value="TYPE II SECRETION SYSTEM PROTEIN J"/>
    <property type="match status" value="1"/>
</dbReference>
<organism evidence="11 12">
    <name type="scientific">Anaeromyxobacter oryzae</name>
    <dbReference type="NCBI Taxonomy" id="2918170"/>
    <lineage>
        <taxon>Bacteria</taxon>
        <taxon>Pseudomonadati</taxon>
        <taxon>Myxococcota</taxon>
        <taxon>Myxococcia</taxon>
        <taxon>Myxococcales</taxon>
        <taxon>Cystobacterineae</taxon>
        <taxon>Anaeromyxobacteraceae</taxon>
        <taxon>Anaeromyxobacter</taxon>
    </lineage>
</organism>
<keyword evidence="4" id="KW-1003">Cell membrane</keyword>
<comment type="similarity">
    <text evidence="2">Belongs to the GSP J family.</text>
</comment>
<dbReference type="InterPro" id="IPR012902">
    <property type="entry name" value="N_methyl_site"/>
</dbReference>
<dbReference type="RefSeq" id="WP_248352698.1">
    <property type="nucleotide sequence ID" value="NZ_AP025591.1"/>
</dbReference>
<evidence type="ECO:0000256" key="9">
    <source>
        <dbReference type="ARBA" id="ARBA00023136"/>
    </source>
</evidence>
<dbReference type="PROSITE" id="PS00409">
    <property type="entry name" value="PROKAR_NTER_METHYL"/>
    <property type="match status" value="1"/>
</dbReference>
<evidence type="ECO:0000256" key="5">
    <source>
        <dbReference type="ARBA" id="ARBA00022481"/>
    </source>
</evidence>
<evidence type="ECO:0000256" key="7">
    <source>
        <dbReference type="ARBA" id="ARBA00022692"/>
    </source>
</evidence>
<dbReference type="Proteomes" id="UP001162891">
    <property type="component" value="Chromosome"/>
</dbReference>
<sequence length="224" mass="25734">MTGRRDAAARGFSLVEVMIAVAITALIGGMTIGTFRQVDRAREISREQGDRYAAARLALSRLAHETSMAFLSEHYDQNSPNRLRESPTLFKGREDTLLFTTMAHERLVQDAKESDQSVVEYTVEADPDHAGEQALFRREKAHLDEEPDRGGRKDLVADHVQSLRFQYWDDKRKDWSREWSTRSVDHAKELPSRVRFELELKLADGRTEKFVTEARIAITRPLDF</sequence>
<keyword evidence="9 10" id="KW-0472">Membrane</keyword>
<comment type="subcellular location">
    <subcellularLocation>
        <location evidence="1">Cell inner membrane</location>
        <topology evidence="1">Single-pass membrane protein</topology>
    </subcellularLocation>
</comment>
<dbReference type="InterPro" id="IPR045584">
    <property type="entry name" value="Pilin-like"/>
</dbReference>
<keyword evidence="8 10" id="KW-1133">Transmembrane helix</keyword>
<accession>A0ABM7WXZ8</accession>
<evidence type="ECO:0000313" key="11">
    <source>
        <dbReference type="EMBL" id="BDG04337.1"/>
    </source>
</evidence>